<gene>
    <name evidence="1" type="ORF">HPP92_000064</name>
</gene>
<proteinExistence type="predicted"/>
<dbReference type="PANTHER" id="PTHR47467:SF1">
    <property type="entry name" value="WD40 REPEAT-CONTAINING PROTEIN"/>
    <property type="match status" value="1"/>
</dbReference>
<protein>
    <submittedName>
        <fullName evidence="1">Uncharacterized protein</fullName>
    </submittedName>
</protein>
<comment type="caution">
    <text evidence="1">The sequence shown here is derived from an EMBL/GenBank/DDBJ whole genome shotgun (WGS) entry which is preliminary data.</text>
</comment>
<dbReference type="Proteomes" id="UP000636800">
    <property type="component" value="Chromosome 1"/>
</dbReference>
<reference evidence="1 2" key="1">
    <citation type="journal article" date="2020" name="Nat. Food">
        <title>A phased Vanilla planifolia genome enables genetic improvement of flavour and production.</title>
        <authorList>
            <person name="Hasing T."/>
            <person name="Tang H."/>
            <person name="Brym M."/>
            <person name="Khazi F."/>
            <person name="Huang T."/>
            <person name="Chambers A.H."/>
        </authorList>
    </citation>
    <scope>NUCLEOTIDE SEQUENCE [LARGE SCALE GENOMIC DNA]</scope>
    <source>
        <tissue evidence="1">Leaf</tissue>
    </source>
</reference>
<dbReference type="AlphaFoldDB" id="A0A835RRE0"/>
<name>A0A835RRE0_VANPL</name>
<evidence type="ECO:0000313" key="1">
    <source>
        <dbReference type="EMBL" id="KAG0495373.1"/>
    </source>
</evidence>
<dbReference type="PANTHER" id="PTHR47467">
    <property type="entry name" value="OS01G0867200 PROTEIN"/>
    <property type="match status" value="1"/>
</dbReference>
<keyword evidence="2" id="KW-1185">Reference proteome</keyword>
<organism evidence="1 2">
    <name type="scientific">Vanilla planifolia</name>
    <name type="common">Vanilla</name>
    <dbReference type="NCBI Taxonomy" id="51239"/>
    <lineage>
        <taxon>Eukaryota</taxon>
        <taxon>Viridiplantae</taxon>
        <taxon>Streptophyta</taxon>
        <taxon>Embryophyta</taxon>
        <taxon>Tracheophyta</taxon>
        <taxon>Spermatophyta</taxon>
        <taxon>Magnoliopsida</taxon>
        <taxon>Liliopsida</taxon>
        <taxon>Asparagales</taxon>
        <taxon>Orchidaceae</taxon>
        <taxon>Vanilloideae</taxon>
        <taxon>Vanilleae</taxon>
        <taxon>Vanilla</taxon>
    </lineage>
</organism>
<accession>A0A835RRE0</accession>
<evidence type="ECO:0000313" key="2">
    <source>
        <dbReference type="Proteomes" id="UP000636800"/>
    </source>
</evidence>
<dbReference type="OrthoDB" id="1879717at2759"/>
<dbReference type="EMBL" id="JADCNL010000001">
    <property type="protein sequence ID" value="KAG0495373.1"/>
    <property type="molecule type" value="Genomic_DNA"/>
</dbReference>
<sequence>MTTSEGAKEMQAKAEQEMVNVQGFRPACCASRLNFSVKCDSTSVAAAIDSPADPCSFDMLEPQSLRKAVIPPSLLSDPSPGSLQSTRLALRVSDDGSCCLVFIASGCLVYKIEISLDESMVIKGKESLLIPIHATRKNPPRISEKWWALR</sequence>